<dbReference type="Pfam" id="PF13356">
    <property type="entry name" value="Arm-DNA-bind_3"/>
    <property type="match status" value="1"/>
</dbReference>
<evidence type="ECO:0000256" key="3">
    <source>
        <dbReference type="ARBA" id="ARBA00023125"/>
    </source>
</evidence>
<sequence>MLTDAGLRALKPRDKPYKKADRDGLYAYVTPSGTISFRFNYAINGRQKTLVLGRYGPGGTKLSEARELLMEAKASLAAGRSPARQKSATTARRRDEESFGQWAAEGLAKYMMAESTRDMRRSVFERDLAKPFGRLKLEEITPDELRGLCNRIVGRAHRPPQFTHARSSCSFSGMRVTGA</sequence>
<evidence type="ECO:0000256" key="1">
    <source>
        <dbReference type="ARBA" id="ARBA00008857"/>
    </source>
</evidence>
<dbReference type="EMBL" id="AP026966">
    <property type="protein sequence ID" value="BDT59554.1"/>
    <property type="molecule type" value="Genomic_DNA"/>
</dbReference>
<keyword evidence="6" id="KW-1185">Reference proteome</keyword>
<evidence type="ECO:0000313" key="6">
    <source>
        <dbReference type="Proteomes" id="UP001163336"/>
    </source>
</evidence>
<organism evidence="5 6">
    <name type="scientific">Massilia varians</name>
    <dbReference type="NCBI Taxonomy" id="457921"/>
    <lineage>
        <taxon>Bacteria</taxon>
        <taxon>Pseudomonadati</taxon>
        <taxon>Pseudomonadota</taxon>
        <taxon>Betaproteobacteria</taxon>
        <taxon>Burkholderiales</taxon>
        <taxon>Oxalobacteraceae</taxon>
        <taxon>Telluria group</taxon>
        <taxon>Massilia</taxon>
    </lineage>
</organism>
<reference evidence="5" key="1">
    <citation type="submission" date="2022-11" db="EMBL/GenBank/DDBJ databases">
        <title>Isolation and characterization of PLA-degrading bacterium Massilia sp. from Antarctic soil.</title>
        <authorList>
            <person name="Sato K."/>
            <person name="Gomez-Fuentes C."/>
            <person name="Ahmad S.A."/>
            <person name="Zulkharnain A."/>
        </authorList>
    </citation>
    <scope>NUCLEOTIDE SEQUENCE</scope>
    <source>
        <strain evidence="5">N-3</strain>
    </source>
</reference>
<accession>A0ABM8C8F0</accession>
<evidence type="ECO:0000259" key="4">
    <source>
        <dbReference type="Pfam" id="PF13356"/>
    </source>
</evidence>
<proteinExistence type="inferred from homology"/>
<protein>
    <recommendedName>
        <fullName evidence="4">Integrase DNA-binding domain-containing protein</fullName>
    </recommendedName>
</protein>
<dbReference type="InterPro" id="IPR050808">
    <property type="entry name" value="Phage_Integrase"/>
</dbReference>
<dbReference type="PANTHER" id="PTHR30629:SF2">
    <property type="entry name" value="PROPHAGE INTEGRASE INTS-RELATED"/>
    <property type="match status" value="1"/>
</dbReference>
<dbReference type="InterPro" id="IPR038488">
    <property type="entry name" value="Integrase_DNA-bd_sf"/>
</dbReference>
<comment type="similarity">
    <text evidence="1">Belongs to the 'phage' integrase family.</text>
</comment>
<dbReference type="RefSeq" id="WP_281908303.1">
    <property type="nucleotide sequence ID" value="NZ_AP026966.1"/>
</dbReference>
<dbReference type="InterPro" id="IPR010998">
    <property type="entry name" value="Integrase_recombinase_N"/>
</dbReference>
<dbReference type="InterPro" id="IPR025166">
    <property type="entry name" value="Integrase_DNA_bind_dom"/>
</dbReference>
<dbReference type="Gene3D" id="3.30.160.390">
    <property type="entry name" value="Integrase, DNA-binding domain"/>
    <property type="match status" value="1"/>
</dbReference>
<evidence type="ECO:0000313" key="5">
    <source>
        <dbReference type="EMBL" id="BDT59554.1"/>
    </source>
</evidence>
<evidence type="ECO:0000256" key="2">
    <source>
        <dbReference type="ARBA" id="ARBA00022908"/>
    </source>
</evidence>
<dbReference type="PANTHER" id="PTHR30629">
    <property type="entry name" value="PROPHAGE INTEGRASE"/>
    <property type="match status" value="1"/>
</dbReference>
<name>A0ABM8C8F0_9BURK</name>
<dbReference type="Proteomes" id="UP001163336">
    <property type="component" value="Chromosome"/>
</dbReference>
<dbReference type="Gene3D" id="1.10.150.130">
    <property type="match status" value="1"/>
</dbReference>
<keyword evidence="2" id="KW-0229">DNA integration</keyword>
<feature type="domain" description="Integrase DNA-binding" evidence="4">
    <location>
        <begin position="2"/>
        <end position="88"/>
    </location>
</feature>
<keyword evidence="3" id="KW-0238">DNA-binding</keyword>
<gene>
    <name evidence="5" type="ORF">MasN3_30480</name>
</gene>